<feature type="transmembrane region" description="Helical" evidence="1">
    <location>
        <begin position="12"/>
        <end position="31"/>
    </location>
</feature>
<evidence type="ECO:0000313" key="3">
    <source>
        <dbReference type="Proteomes" id="UP000703720"/>
    </source>
</evidence>
<comment type="caution">
    <text evidence="2">The sequence shown here is derived from an EMBL/GenBank/DDBJ whole genome shotgun (WGS) entry which is preliminary data.</text>
</comment>
<keyword evidence="3" id="KW-1185">Reference proteome</keyword>
<keyword evidence="1" id="KW-0472">Membrane</keyword>
<keyword evidence="1" id="KW-0812">Transmembrane</keyword>
<dbReference type="EMBL" id="JAGIOA010000001">
    <property type="protein sequence ID" value="MBP2379478.1"/>
    <property type="molecule type" value="Genomic_DNA"/>
</dbReference>
<gene>
    <name evidence="2" type="ORF">JOF42_002973</name>
</gene>
<keyword evidence="1" id="KW-1133">Transmembrane helix</keyword>
<feature type="transmembrane region" description="Helical" evidence="1">
    <location>
        <begin position="37"/>
        <end position="57"/>
    </location>
</feature>
<dbReference type="RefSeq" id="WP_235560012.1">
    <property type="nucleotide sequence ID" value="NZ_BAAAIO010000002.1"/>
</dbReference>
<name>A0ABS4WU14_9MICO</name>
<proteinExistence type="predicted"/>
<protein>
    <submittedName>
        <fullName evidence="2">Arginine exporter protein ArgO</fullName>
    </submittedName>
</protein>
<organism evidence="2 3">
    <name type="scientific">Microbacterium phyllosphaerae</name>
    <dbReference type="NCBI Taxonomy" id="124798"/>
    <lineage>
        <taxon>Bacteria</taxon>
        <taxon>Bacillati</taxon>
        <taxon>Actinomycetota</taxon>
        <taxon>Actinomycetes</taxon>
        <taxon>Micrococcales</taxon>
        <taxon>Microbacteriaceae</taxon>
        <taxon>Microbacterium</taxon>
    </lineage>
</organism>
<sequence length="76" mass="8440">MTAVTTGDTVILSFIFFMILFLGGIWLMGFAQSLEDFQAIVFVAGLLITSLSLAFMMRQRGSATRRKDNWSGNPTE</sequence>
<evidence type="ECO:0000313" key="2">
    <source>
        <dbReference type="EMBL" id="MBP2379478.1"/>
    </source>
</evidence>
<dbReference type="Proteomes" id="UP000703720">
    <property type="component" value="Unassembled WGS sequence"/>
</dbReference>
<evidence type="ECO:0000256" key="1">
    <source>
        <dbReference type="SAM" id="Phobius"/>
    </source>
</evidence>
<reference evidence="2 3" key="1">
    <citation type="submission" date="2021-03" db="EMBL/GenBank/DDBJ databases">
        <title>Sequencing the genomes of 1000 actinobacteria strains.</title>
        <authorList>
            <person name="Klenk H.-P."/>
        </authorList>
    </citation>
    <scope>NUCLEOTIDE SEQUENCE [LARGE SCALE GENOMIC DNA]</scope>
    <source>
        <strain evidence="2 3">DSM 13468</strain>
    </source>
</reference>
<accession>A0ABS4WU14</accession>